<dbReference type="InterPro" id="IPR001888">
    <property type="entry name" value="Transposase_1"/>
</dbReference>
<dbReference type="EMBL" id="JAJSOF020000023">
    <property type="protein sequence ID" value="KAJ4435505.1"/>
    <property type="molecule type" value="Genomic_DNA"/>
</dbReference>
<accession>A0ABQ8SMW5</accession>
<feature type="domain" description="Reverse transcriptase" evidence="2">
    <location>
        <begin position="1"/>
        <end position="112"/>
    </location>
</feature>
<dbReference type="PROSITE" id="PS50878">
    <property type="entry name" value="RT_POL"/>
    <property type="match status" value="2"/>
</dbReference>
<name>A0ABQ8SMW5_PERAM</name>
<organism evidence="3 4">
    <name type="scientific">Periplaneta americana</name>
    <name type="common">American cockroach</name>
    <name type="synonym">Blatta americana</name>
    <dbReference type="NCBI Taxonomy" id="6978"/>
    <lineage>
        <taxon>Eukaryota</taxon>
        <taxon>Metazoa</taxon>
        <taxon>Ecdysozoa</taxon>
        <taxon>Arthropoda</taxon>
        <taxon>Hexapoda</taxon>
        <taxon>Insecta</taxon>
        <taxon>Pterygota</taxon>
        <taxon>Neoptera</taxon>
        <taxon>Polyneoptera</taxon>
        <taxon>Dictyoptera</taxon>
        <taxon>Blattodea</taxon>
        <taxon>Blattoidea</taxon>
        <taxon>Blattidae</taxon>
        <taxon>Blattinae</taxon>
        <taxon>Periplaneta</taxon>
    </lineage>
</organism>
<feature type="region of interest" description="Disordered" evidence="1">
    <location>
        <begin position="167"/>
        <end position="189"/>
    </location>
</feature>
<proteinExistence type="predicted"/>
<dbReference type="SUPFAM" id="SSF56672">
    <property type="entry name" value="DNA/RNA polymerases"/>
    <property type="match status" value="2"/>
</dbReference>
<dbReference type="InterPro" id="IPR052709">
    <property type="entry name" value="Transposase-MT_Hybrid"/>
</dbReference>
<dbReference type="PANTHER" id="PTHR46060:SF1">
    <property type="entry name" value="MARINER MOS1 TRANSPOSASE-LIKE PROTEIN"/>
    <property type="match status" value="1"/>
</dbReference>
<feature type="domain" description="Reverse transcriptase" evidence="2">
    <location>
        <begin position="143"/>
        <end position="378"/>
    </location>
</feature>
<protein>
    <recommendedName>
        <fullName evidence="2">Reverse transcriptase domain-containing protein</fullName>
    </recommendedName>
</protein>
<dbReference type="CDD" id="cd01650">
    <property type="entry name" value="RT_nLTR_like"/>
    <property type="match status" value="1"/>
</dbReference>
<dbReference type="Proteomes" id="UP001148838">
    <property type="component" value="Unassembled WGS sequence"/>
</dbReference>
<dbReference type="PANTHER" id="PTHR46060">
    <property type="entry name" value="MARINER MOS1 TRANSPOSASE-LIKE PROTEIN"/>
    <property type="match status" value="1"/>
</dbReference>
<dbReference type="InterPro" id="IPR000477">
    <property type="entry name" value="RT_dom"/>
</dbReference>
<dbReference type="InterPro" id="IPR036397">
    <property type="entry name" value="RNaseH_sf"/>
</dbReference>
<evidence type="ECO:0000313" key="4">
    <source>
        <dbReference type="Proteomes" id="UP001148838"/>
    </source>
</evidence>
<evidence type="ECO:0000259" key="2">
    <source>
        <dbReference type="PROSITE" id="PS50878"/>
    </source>
</evidence>
<gene>
    <name evidence="3" type="ORF">ANN_18121</name>
</gene>
<evidence type="ECO:0000313" key="3">
    <source>
        <dbReference type="EMBL" id="KAJ4435505.1"/>
    </source>
</evidence>
<reference evidence="3 4" key="1">
    <citation type="journal article" date="2022" name="Allergy">
        <title>Genome assembly and annotation of Periplaneta americana reveal a comprehensive cockroach allergen profile.</title>
        <authorList>
            <person name="Wang L."/>
            <person name="Xiong Q."/>
            <person name="Saelim N."/>
            <person name="Wang L."/>
            <person name="Nong W."/>
            <person name="Wan A.T."/>
            <person name="Shi M."/>
            <person name="Liu X."/>
            <person name="Cao Q."/>
            <person name="Hui J.H.L."/>
            <person name="Sookrung N."/>
            <person name="Leung T.F."/>
            <person name="Tungtrongchitr A."/>
            <person name="Tsui S.K.W."/>
        </authorList>
    </citation>
    <scope>NUCLEOTIDE SEQUENCE [LARGE SCALE GENOMIC DNA]</scope>
    <source>
        <strain evidence="3">PWHHKU_190912</strain>
    </source>
</reference>
<comment type="caution">
    <text evidence="3">The sequence shown here is derived from an EMBL/GenBank/DDBJ whole genome shotgun (WGS) entry which is preliminary data.</text>
</comment>
<dbReference type="Pfam" id="PF00078">
    <property type="entry name" value="RVT_1"/>
    <property type="match status" value="2"/>
</dbReference>
<evidence type="ECO:0000256" key="1">
    <source>
        <dbReference type="SAM" id="MobiDB-lite"/>
    </source>
</evidence>
<sequence>MSQLRNNNISNMCERQTNGVLQGNPISPVLFNIMTADIVDITKDSATSIIMYADDMVLGSPNKEEPQLRVSKQFTFLPLPALPYVSPRFIDVERSFVNIYVEAVERASGVSVVVITEDVQNVHLLLEYRPHIDVSLTCEHDPKLQEYCVCPQNMPQFDSEGIPNQAPETNKPMILNGPTSRNREGSDQGRSTLQAVTALLGDAEEALRVPKQKFYAVFVDYCKAFDSVNRQRLMDKLNNMQGLDKHVLNLVRNILAQNFIQIDDTFQKSKEVCQTRGIPQGDPLSPLLFNVMTDTGSPTVMYKYADDMVLGSTNIRELQVSMNNLSAWADENGLLINQSKTVQMVFRKGGRIAKSDTIWIQNRPLQITNAFKYLGVTIQTTAKSFRIHTQERATAAVIATHDITDITQLALSTAMQLFYAKILPILSYGLDITWTRLNYNDLKTMENVKASRTSTTHGHAREEGGNRKRILWNGRDDQPQLDRAEQQVTKRHNKASSSLQTVQKIRVPRTFPECVCKLCNEIVTGDETWVRYVNAETKLQSMQWSHTHSPKKKPTKCRQTLSTTKLMATVFWDTKGILLVEFLERNATINAERYCNTLTNLKRAIQNKRRGMLSSGVIFLHDNARPHTARRTATELQEFNWKVLDHPIYSLDLAPSDYHLFMHMKTWLGSKRFHDDEELKTSVVGWFQSQAAEFYDCGISKLVKRYDKCLNVTGNYVEK</sequence>
<keyword evidence="4" id="KW-1185">Reference proteome</keyword>
<dbReference type="Gene3D" id="3.30.420.10">
    <property type="entry name" value="Ribonuclease H-like superfamily/Ribonuclease H"/>
    <property type="match status" value="1"/>
</dbReference>
<dbReference type="InterPro" id="IPR043502">
    <property type="entry name" value="DNA/RNA_pol_sf"/>
</dbReference>
<dbReference type="Pfam" id="PF01359">
    <property type="entry name" value="Transposase_1"/>
    <property type="match status" value="1"/>
</dbReference>